<dbReference type="OrthoDB" id="9780552at2"/>
<protein>
    <recommendedName>
        <fullName evidence="3 13">Membrane protein insertase YidC</fullName>
    </recommendedName>
    <alternativeName>
        <fullName evidence="12 13">Foldase YidC</fullName>
    </alternativeName>
    <alternativeName>
        <fullName evidence="11 13">Membrane integrase YidC</fullName>
    </alternativeName>
    <alternativeName>
        <fullName evidence="13">Membrane protein YidC</fullName>
    </alternativeName>
</protein>
<evidence type="ECO:0000256" key="13">
    <source>
        <dbReference type="HAMAP-Rule" id="MF_01810"/>
    </source>
</evidence>
<dbReference type="AlphaFoldDB" id="A0A1H3A865"/>
<keyword evidence="6 13" id="KW-0812">Transmembrane</keyword>
<feature type="transmembrane region" description="Helical" evidence="13">
    <location>
        <begin position="542"/>
        <end position="559"/>
    </location>
</feature>
<dbReference type="InterPro" id="IPR028053">
    <property type="entry name" value="Membr_insert_YidC_N"/>
</dbReference>
<dbReference type="Pfam" id="PF14849">
    <property type="entry name" value="YidC_periplas"/>
    <property type="match status" value="1"/>
</dbReference>
<evidence type="ECO:0000256" key="1">
    <source>
        <dbReference type="ARBA" id="ARBA00004429"/>
    </source>
</evidence>
<comment type="similarity">
    <text evidence="2 13">Belongs to the OXA1/ALB3/YidC family. Type 1 subfamily.</text>
</comment>
<dbReference type="NCBIfam" id="TIGR03592">
    <property type="entry name" value="yidC_oxa1_cterm"/>
    <property type="match status" value="1"/>
</dbReference>
<comment type="function">
    <text evidence="13">Required for the insertion and/or proper folding and/or complex formation of integral membrane proteins into the membrane. Involved in integration of membrane proteins that insert both dependently and independently of the Sec translocase complex, as well as at least some lipoproteins. Aids folding of multispanning membrane proteins.</text>
</comment>
<evidence type="ECO:0000256" key="3">
    <source>
        <dbReference type="ARBA" id="ARBA00015325"/>
    </source>
</evidence>
<evidence type="ECO:0000256" key="10">
    <source>
        <dbReference type="ARBA" id="ARBA00023186"/>
    </source>
</evidence>
<evidence type="ECO:0000256" key="11">
    <source>
        <dbReference type="ARBA" id="ARBA00033245"/>
    </source>
</evidence>
<dbReference type="InterPro" id="IPR019998">
    <property type="entry name" value="Membr_insert_YidC"/>
</dbReference>
<dbReference type="PRINTS" id="PR00701">
    <property type="entry name" value="60KDINNERMP"/>
</dbReference>
<evidence type="ECO:0000256" key="4">
    <source>
        <dbReference type="ARBA" id="ARBA00022448"/>
    </source>
</evidence>
<dbReference type="GO" id="GO:0005886">
    <property type="term" value="C:plasma membrane"/>
    <property type="evidence" value="ECO:0007669"/>
    <property type="project" value="UniProtKB-SubCell"/>
</dbReference>
<keyword evidence="8 13" id="KW-1133">Transmembrane helix</keyword>
<evidence type="ECO:0000256" key="5">
    <source>
        <dbReference type="ARBA" id="ARBA00022475"/>
    </source>
</evidence>
<evidence type="ECO:0000256" key="8">
    <source>
        <dbReference type="ARBA" id="ARBA00022989"/>
    </source>
</evidence>
<keyword evidence="5 13" id="KW-1003">Cell membrane</keyword>
<dbReference type="HAMAP" id="MF_01810">
    <property type="entry name" value="YidC_type1"/>
    <property type="match status" value="1"/>
</dbReference>
<dbReference type="InterPro" id="IPR038221">
    <property type="entry name" value="YidC_periplasmic_sf"/>
</dbReference>
<evidence type="ECO:0000259" key="16">
    <source>
        <dbReference type="Pfam" id="PF14849"/>
    </source>
</evidence>
<dbReference type="RefSeq" id="WP_090122801.1">
    <property type="nucleotide sequence ID" value="NZ_FNNJ01000004.1"/>
</dbReference>
<dbReference type="Gene3D" id="2.70.98.90">
    <property type="match status" value="1"/>
</dbReference>
<feature type="transmembrane region" description="Helical" evidence="13">
    <location>
        <begin position="345"/>
        <end position="365"/>
    </location>
</feature>
<dbReference type="EMBL" id="FNNJ01000004">
    <property type="protein sequence ID" value="SDX25364.1"/>
    <property type="molecule type" value="Genomic_DNA"/>
</dbReference>
<feature type="domain" description="Membrane insertase YidC N-terminal" evidence="16">
    <location>
        <begin position="94"/>
        <end position="351"/>
    </location>
</feature>
<evidence type="ECO:0000256" key="14">
    <source>
        <dbReference type="SAM" id="MobiDB-lite"/>
    </source>
</evidence>
<gene>
    <name evidence="13" type="primary">yidC</name>
    <name evidence="17" type="ORF">SAMN05444411_10442</name>
</gene>
<dbReference type="Proteomes" id="UP000199595">
    <property type="component" value="Unassembled WGS sequence"/>
</dbReference>
<reference evidence="17 18" key="1">
    <citation type="submission" date="2016-10" db="EMBL/GenBank/DDBJ databases">
        <authorList>
            <person name="de Groot N.N."/>
        </authorList>
    </citation>
    <scope>NUCLEOTIDE SEQUENCE [LARGE SCALE GENOMIC DNA]</scope>
    <source>
        <strain evidence="17 18">DSM 24956</strain>
    </source>
</reference>
<feature type="region of interest" description="Disordered" evidence="14">
    <location>
        <begin position="594"/>
        <end position="629"/>
    </location>
</feature>
<evidence type="ECO:0000256" key="12">
    <source>
        <dbReference type="ARBA" id="ARBA00033342"/>
    </source>
</evidence>
<feature type="compositionally biased region" description="Low complexity" evidence="14">
    <location>
        <begin position="616"/>
        <end position="629"/>
    </location>
</feature>
<proteinExistence type="inferred from homology"/>
<dbReference type="PANTHER" id="PTHR12428:SF65">
    <property type="entry name" value="CYTOCHROME C OXIDASE ASSEMBLY PROTEIN COX18, MITOCHONDRIAL"/>
    <property type="match status" value="1"/>
</dbReference>
<evidence type="ECO:0000313" key="18">
    <source>
        <dbReference type="Proteomes" id="UP000199595"/>
    </source>
</evidence>
<dbReference type="PRINTS" id="PR01900">
    <property type="entry name" value="YIDCPROTEIN"/>
</dbReference>
<name>A0A1H3A865_9FLAO</name>
<dbReference type="CDD" id="cd19961">
    <property type="entry name" value="EcYidC-like_peri"/>
    <property type="match status" value="1"/>
</dbReference>
<dbReference type="InterPro" id="IPR001708">
    <property type="entry name" value="YidC/ALB3/OXA1/COX18"/>
</dbReference>
<evidence type="ECO:0000256" key="9">
    <source>
        <dbReference type="ARBA" id="ARBA00023136"/>
    </source>
</evidence>
<dbReference type="GO" id="GO:0015031">
    <property type="term" value="P:protein transport"/>
    <property type="evidence" value="ECO:0007669"/>
    <property type="project" value="UniProtKB-KW"/>
</dbReference>
<dbReference type="Pfam" id="PF02096">
    <property type="entry name" value="60KD_IMP"/>
    <property type="match status" value="1"/>
</dbReference>
<keyword evidence="7 13" id="KW-0653">Protein transport</keyword>
<keyword evidence="10 13" id="KW-0143">Chaperone</keyword>
<evidence type="ECO:0000313" key="17">
    <source>
        <dbReference type="EMBL" id="SDX25364.1"/>
    </source>
</evidence>
<feature type="transmembrane region" description="Helical" evidence="13">
    <location>
        <begin position="6"/>
        <end position="26"/>
    </location>
</feature>
<feature type="compositionally biased region" description="Basic and acidic residues" evidence="14">
    <location>
        <begin position="594"/>
        <end position="613"/>
    </location>
</feature>
<dbReference type="STRING" id="762486.SAMN05444411_10442"/>
<dbReference type="NCBIfam" id="NF002356">
    <property type="entry name" value="PRK01318.2-3"/>
    <property type="match status" value="1"/>
</dbReference>
<evidence type="ECO:0000256" key="7">
    <source>
        <dbReference type="ARBA" id="ARBA00022927"/>
    </source>
</evidence>
<evidence type="ECO:0000259" key="15">
    <source>
        <dbReference type="Pfam" id="PF02096"/>
    </source>
</evidence>
<dbReference type="InterPro" id="IPR047196">
    <property type="entry name" value="YidC_ALB_C"/>
</dbReference>
<accession>A0A1H3A865</accession>
<sequence length="629" mass="72648">MEEKKFDINTLIGFVLLGGIMLWWMYTNQPTPEELEAEKNKIEEVEKQKTVETNLADTAPETVFQANDSLALVNAQKSLGVFAQSATVADEETVIENALLKLTIANKGGQIKEALIKKYVTYDSLPLYMIKDKNASFNINFGTADNRTLNTKDLLFEPTLTKNGDNQVLSMKLKVSNSKFLEYRYEIKPDEYMVDFSIRSQGLSSALNSSQQINLDWNLEGYRHEKSIKYENQQTEMYYEKEDEDIDYLSVGGDDDALEDDVNWVAFKQHFFSSILISDKGFNKAQLNSTSIFKDEDIDSVYTKAFSLKTPLKLEGGEFNYNMNWYIGPNDYQILKKYDRNIKEVVNLGWGIFGYINRLVFVPVFNFLQGFIGNYGLIIILLTIIVRIIMSPLVYKSYLSSAKMKVLKPEMEEINKRLPGKENAMKRQQETMAVQSKAGVSPLSGCIPALLQMPVFFALFRFFPSNIDIRQKGFLWADDLSAYDSVFKLPFNIPMYGDHISLFPILASVAIFFYMRMSQSQQMNMQQPTQEGMPDMQKMMKMMMYFSPVMMLIFFNMYASGLSLYYFVSNLLTITIMLVIKNYIIDEDKIHAKIQENKKKPKKESKFRQRLNDAMKQAQEQQKNQQKKR</sequence>
<feature type="transmembrane region" description="Helical" evidence="13">
    <location>
        <begin position="442"/>
        <end position="463"/>
    </location>
</feature>
<dbReference type="NCBIfam" id="TIGR03593">
    <property type="entry name" value="yidC_nterm"/>
    <property type="match status" value="1"/>
</dbReference>
<dbReference type="InterPro" id="IPR028055">
    <property type="entry name" value="YidC/Oxa/ALB_C"/>
</dbReference>
<dbReference type="NCBIfam" id="NF002359">
    <property type="entry name" value="PRK01318.2-6"/>
    <property type="match status" value="1"/>
</dbReference>
<feature type="transmembrane region" description="Helical" evidence="13">
    <location>
        <begin position="565"/>
        <end position="584"/>
    </location>
</feature>
<organism evidence="17 18">
    <name type="scientific">Lutibacter oricola</name>
    <dbReference type="NCBI Taxonomy" id="762486"/>
    <lineage>
        <taxon>Bacteria</taxon>
        <taxon>Pseudomonadati</taxon>
        <taxon>Bacteroidota</taxon>
        <taxon>Flavobacteriia</taxon>
        <taxon>Flavobacteriales</taxon>
        <taxon>Flavobacteriaceae</taxon>
        <taxon>Lutibacter</taxon>
    </lineage>
</organism>
<keyword evidence="18" id="KW-1185">Reference proteome</keyword>
<dbReference type="CDD" id="cd20070">
    <property type="entry name" value="5TM_YidC_Alb3"/>
    <property type="match status" value="1"/>
</dbReference>
<evidence type="ECO:0000256" key="6">
    <source>
        <dbReference type="ARBA" id="ARBA00022692"/>
    </source>
</evidence>
<keyword evidence="9 13" id="KW-0472">Membrane</keyword>
<evidence type="ECO:0000256" key="2">
    <source>
        <dbReference type="ARBA" id="ARBA00010527"/>
    </source>
</evidence>
<dbReference type="PANTHER" id="PTHR12428">
    <property type="entry name" value="OXA1"/>
    <property type="match status" value="1"/>
</dbReference>
<keyword evidence="4 13" id="KW-0813">Transport</keyword>
<comment type="subcellular location">
    <subcellularLocation>
        <location evidence="1">Cell inner membrane</location>
        <topology evidence="1">Multi-pass membrane protein</topology>
    </subcellularLocation>
    <subcellularLocation>
        <location evidence="13">Cell membrane</location>
        <topology evidence="13">Multi-pass membrane protein</topology>
    </subcellularLocation>
</comment>
<feature type="transmembrane region" description="Helical" evidence="13">
    <location>
        <begin position="371"/>
        <end position="395"/>
    </location>
</feature>
<feature type="domain" description="Membrane insertase YidC/Oxa/ALB C-terminal" evidence="15">
    <location>
        <begin position="375"/>
        <end position="581"/>
    </location>
</feature>
<feature type="transmembrane region" description="Helical" evidence="13">
    <location>
        <begin position="496"/>
        <end position="515"/>
    </location>
</feature>
<dbReference type="GO" id="GO:0032977">
    <property type="term" value="F:membrane insertase activity"/>
    <property type="evidence" value="ECO:0007669"/>
    <property type="project" value="InterPro"/>
</dbReference>
<comment type="subunit">
    <text evidence="13">Interacts with the Sec translocase complex via SecD. Specifically interacts with transmembrane segments of nascent integral membrane proteins during membrane integration.</text>
</comment>
<dbReference type="GO" id="GO:0051205">
    <property type="term" value="P:protein insertion into membrane"/>
    <property type="evidence" value="ECO:0007669"/>
    <property type="project" value="TreeGrafter"/>
</dbReference>